<dbReference type="PANTHER" id="PTHR46812:SF3">
    <property type="entry name" value="CARBOXYMETHYLENEBUTENOLIDASE HOMOLOG"/>
    <property type="match status" value="1"/>
</dbReference>
<gene>
    <name evidence="6" type="primary">LOC107109776</name>
</gene>
<evidence type="ECO:0000256" key="1">
    <source>
        <dbReference type="ARBA" id="ARBA00004514"/>
    </source>
</evidence>
<dbReference type="InterPro" id="IPR042946">
    <property type="entry name" value="CMBL"/>
</dbReference>
<dbReference type="RefSeq" id="XP_015265965.1">
    <property type="nucleotide sequence ID" value="XM_015410479.1"/>
</dbReference>
<dbReference type="Gene3D" id="3.40.50.1820">
    <property type="entry name" value="alpha/beta hydrolase"/>
    <property type="match status" value="1"/>
</dbReference>
<protein>
    <recommendedName>
        <fullName evidence="3">Carboxymethylenebutenolidase homolog</fullName>
    </recommendedName>
</protein>
<evidence type="ECO:0000256" key="2">
    <source>
        <dbReference type="ARBA" id="ARBA00008456"/>
    </source>
</evidence>
<dbReference type="SUPFAM" id="SSF53474">
    <property type="entry name" value="alpha/beta-Hydrolases"/>
    <property type="match status" value="1"/>
</dbReference>
<sequence>MANEANPCPCNAGDTLDYESLGHEIPVEHISAYLCKPSSPTEKAVIVVHDIYGWQLPNTRYIVDMLAANGYLAILPDFYKGQEPWKPSSDWTTFSEWLKTRDAKKINKEMDVVLKYLKEQCQIGKMGVIGFCWGGAAVQHLMASYPDFKAGISVYGVIRLAGDRCNLLNPTFFIFGEKDDIIPLEQVSTLEQKLKEQCKVDFEVKIYPGQTHGFVHRKKEDTNPEDKPYIEEARSDMMNWLNRYVL</sequence>
<dbReference type="InterPro" id="IPR029058">
    <property type="entry name" value="AB_hydrolase_fold"/>
</dbReference>
<dbReference type="InterPro" id="IPR002925">
    <property type="entry name" value="Dienelactn_hydro"/>
</dbReference>
<comment type="subcellular location">
    <subcellularLocation>
        <location evidence="1">Cytoplasm</location>
        <location evidence="1">Cytosol</location>
    </subcellularLocation>
</comment>
<accession>A0ABM1JWX8</accession>
<comment type="similarity">
    <text evidence="2">Belongs to the dienelactone hydrolase family.</text>
</comment>
<evidence type="ECO:0000259" key="4">
    <source>
        <dbReference type="Pfam" id="PF01738"/>
    </source>
</evidence>
<dbReference type="Proteomes" id="UP000694871">
    <property type="component" value="Unplaced"/>
</dbReference>
<feature type="domain" description="Dienelactone hydrolase" evidence="4">
    <location>
        <begin position="30"/>
        <end position="244"/>
    </location>
</feature>
<organism evidence="5 6">
    <name type="scientific">Gekko japonicus</name>
    <name type="common">Schlegel's Japanese gecko</name>
    <dbReference type="NCBI Taxonomy" id="146911"/>
    <lineage>
        <taxon>Eukaryota</taxon>
        <taxon>Metazoa</taxon>
        <taxon>Chordata</taxon>
        <taxon>Craniata</taxon>
        <taxon>Vertebrata</taxon>
        <taxon>Euteleostomi</taxon>
        <taxon>Lepidosauria</taxon>
        <taxon>Squamata</taxon>
        <taxon>Bifurcata</taxon>
        <taxon>Gekkota</taxon>
        <taxon>Gekkonidae</taxon>
        <taxon>Gekkoninae</taxon>
        <taxon>Gekko</taxon>
    </lineage>
</organism>
<dbReference type="Pfam" id="PF01738">
    <property type="entry name" value="DLH"/>
    <property type="match status" value="1"/>
</dbReference>
<evidence type="ECO:0000256" key="3">
    <source>
        <dbReference type="ARBA" id="ARBA00014180"/>
    </source>
</evidence>
<keyword evidence="5" id="KW-1185">Reference proteome</keyword>
<proteinExistence type="inferred from homology"/>
<evidence type="ECO:0000313" key="6">
    <source>
        <dbReference type="RefSeq" id="XP_015265965.1"/>
    </source>
</evidence>
<evidence type="ECO:0000313" key="5">
    <source>
        <dbReference type="Proteomes" id="UP000694871"/>
    </source>
</evidence>
<dbReference type="GeneID" id="107109776"/>
<name>A0ABM1JWX8_GEKJA</name>
<reference evidence="6" key="1">
    <citation type="submission" date="2025-08" db="UniProtKB">
        <authorList>
            <consortium name="RefSeq"/>
        </authorList>
    </citation>
    <scope>IDENTIFICATION</scope>
</reference>
<dbReference type="PANTHER" id="PTHR46812">
    <property type="entry name" value="CARBOXYMETHYLENEBUTENOLIDASE HOMOLOG"/>
    <property type="match status" value="1"/>
</dbReference>